<evidence type="ECO:0000256" key="2">
    <source>
        <dbReference type="ARBA" id="ARBA00022801"/>
    </source>
</evidence>
<evidence type="ECO:0000313" key="10">
    <source>
        <dbReference type="Proteomes" id="UP001212841"/>
    </source>
</evidence>
<dbReference type="InterPro" id="IPR057506">
    <property type="entry name" value="C2_GPCPD1"/>
</dbReference>
<gene>
    <name evidence="9" type="primary">GDE1</name>
    <name evidence="9" type="ORF">HK097_009356</name>
</gene>
<dbReference type="Gene3D" id="1.25.40.20">
    <property type="entry name" value="Ankyrin repeat-containing domain"/>
    <property type="match status" value="2"/>
</dbReference>
<evidence type="ECO:0000256" key="5">
    <source>
        <dbReference type="SAM" id="Coils"/>
    </source>
</evidence>
<dbReference type="PROSITE" id="PS51704">
    <property type="entry name" value="GP_PDE"/>
    <property type="match status" value="1"/>
</dbReference>
<dbReference type="Pfam" id="PF03105">
    <property type="entry name" value="SPX"/>
    <property type="match status" value="1"/>
</dbReference>
<dbReference type="InterPro" id="IPR004331">
    <property type="entry name" value="SPX_dom"/>
</dbReference>
<feature type="domain" description="GP-PDE" evidence="8">
    <location>
        <begin position="794"/>
        <end position="1106"/>
    </location>
</feature>
<dbReference type="Pfam" id="PF25329">
    <property type="entry name" value="C2_GDE1"/>
    <property type="match status" value="1"/>
</dbReference>
<dbReference type="Pfam" id="PF12796">
    <property type="entry name" value="Ank_2"/>
    <property type="match status" value="2"/>
</dbReference>
<dbReference type="CDD" id="cd14447">
    <property type="entry name" value="SPX"/>
    <property type="match status" value="1"/>
</dbReference>
<dbReference type="Proteomes" id="UP001212841">
    <property type="component" value="Unassembled WGS sequence"/>
</dbReference>
<evidence type="ECO:0000259" key="7">
    <source>
        <dbReference type="PROSITE" id="PS51382"/>
    </source>
</evidence>
<feature type="repeat" description="ANK" evidence="4">
    <location>
        <begin position="501"/>
        <end position="525"/>
    </location>
</feature>
<name>A0AAD5SBA2_9FUNG</name>
<proteinExistence type="predicted"/>
<sequence>MKFGRTLLAYQIPEWARYYLNYKRLKQSIKQAQHALRTSGKDSASVQEAAAGFQDRLLEEVSKVDAFFVHQRQATGNRIALCQTAVDTLIKDAANATEDSLELLREEQIMESLNDIKIKLYLILRFTEANRTAVRKIVKKADKKIEKDYLRTLWPEKVQIACSCYHLPLILTLIFQIATLSFMRDGIFEEYLKKVEALTDRIRSLVSLSIDDSTSPASIESKRFITPSLVTSALMEDDPAALKAALEAERQFRPNNGGVVTSQILYRAVVRHAQRCLPYLLANAPPLDIPLPDDVHKRNVLHKLIVKAGSPSTPASQTALGRFSDEDGMVLGLLQLVPADVAERTITSKDLLRRTPLHYATLFGLTKVAEELLQFLPRGALDQHGWTDDDGHTPVFYAIVKGHADIVDLFLNSGWTGRNGLGDEPAGATLDQTAAFKKMDSLGDLTTTFSAVSAETPRPSAFRPLSQQLGPPLALACTYGHVKIVQSLLEHGIDPNAPNSDGETPLHLCARHGHLECLTLLVNGGGGSAPWKKADVNAEDLAYRRTPIFLAATDGHLECVRVLLESSADVKRSDTVGFNPHEYAVLYGHRDVAALLRPHTPQYPSDSSTTKLTSDAQAALVERAYGHNCLVNRSMIQVHLGSLDSRVQVAPIQLDERYAPASTGVGTYVLSLSARGAEGQTKLFELPLITSVVEPVQFYATDFKNVTLEFEVRPAYLADKRTQVVGKASVLLSTAKTSLWQERTPLGGSIEAPIVAAGSLDIIGRVLFEFIVIKPFVHRNFEASGGRVWKQITTKVVGHRGLGMNKAAQVDSNKGHLTLGENTLLSFITAGALGAEYVEFDLVPVLYHDFTVWETGYPIPVSMLTLRQFLSLHPNEAPATNYGRQGLERVRRSKSLTGPLNMMRRMSVTQAPTQTSAWPTKGNAEGTIQLPHATLEEALKKVPEKVGFNIEVKYPNLEEAEMEDLHSIEINVFVDKILEVVFEQAKGRNIYFSSFHPEVCWMLSLKQNQYPVFFLTEGGSSSTYDVRCNSLIEAARFASRSGCLGIVTQVAPIIEAPNLVRAIRESGLLLFTYGSMNNLVENVKLQKAYGVDAVIVDKVRQVVDAFGGVEGFVGQPCGQIPVWLDDFFRLNASTLQQPTLKQYVLICCGIPSRKMHVYKNNQQDDAIESHDRKMSEVDESCNIYVRLYNDLVALFGLTALLNARGKQYGIDCGFFDWTFQTINREQAAHVESIVNAIFKPYRVGNHSEHLQIAGVALYFKKSKDAREEIGRALFCMLVAHAHKSYRTFREGLAPFGRKHTLRALPSVRAQLLQGDGNSDPIPTNLQLVSEATNLTINDLPEYSELFPEEAAWFRRSITGDDSSSSNGDLQLRIECEREQTKREREREQTERMRIEASTQNKTMICDMFRNNKLSFEQFQSLLQQERESINHPSRAHVLEVIIQDDEDLPIIAIVKTSRDMSHERKDKETEDKESERQRNERQRSESQKKIDKTNYKTAQITQHDRDIVDEFCQSFMVEDEGRFGAKWGEAFEKFCKWRENEQKQITSNKAFVLYTAGIPYNLTPLY</sequence>
<comment type="caution">
    <text evidence="9">The sequence shown here is derived from an EMBL/GenBank/DDBJ whole genome shotgun (WGS) entry which is preliminary data.</text>
</comment>
<evidence type="ECO:0000256" key="3">
    <source>
        <dbReference type="ARBA" id="ARBA00023043"/>
    </source>
</evidence>
<dbReference type="PROSITE" id="PS50297">
    <property type="entry name" value="ANK_REP_REGION"/>
    <property type="match status" value="4"/>
</dbReference>
<dbReference type="Pfam" id="PF13637">
    <property type="entry name" value="Ank_4"/>
    <property type="match status" value="1"/>
</dbReference>
<feature type="repeat" description="ANK" evidence="4">
    <location>
        <begin position="543"/>
        <end position="575"/>
    </location>
</feature>
<dbReference type="PROSITE" id="PS50088">
    <property type="entry name" value="ANK_REPEAT"/>
    <property type="match status" value="4"/>
</dbReference>
<feature type="repeat" description="ANK" evidence="4">
    <location>
        <begin position="472"/>
        <end position="500"/>
    </location>
</feature>
<accession>A0AAD5SBA2</accession>
<dbReference type="SUPFAM" id="SSF51695">
    <property type="entry name" value="PLC-like phosphodiesterases"/>
    <property type="match status" value="1"/>
</dbReference>
<organism evidence="9 10">
    <name type="scientific">Rhizophlyctis rosea</name>
    <dbReference type="NCBI Taxonomy" id="64517"/>
    <lineage>
        <taxon>Eukaryota</taxon>
        <taxon>Fungi</taxon>
        <taxon>Fungi incertae sedis</taxon>
        <taxon>Chytridiomycota</taxon>
        <taxon>Chytridiomycota incertae sedis</taxon>
        <taxon>Chytridiomycetes</taxon>
        <taxon>Rhizophlyctidales</taxon>
        <taxon>Rhizophlyctidaceae</taxon>
        <taxon>Rhizophlyctis</taxon>
    </lineage>
</organism>
<evidence type="ECO:0000256" key="6">
    <source>
        <dbReference type="SAM" id="MobiDB-lite"/>
    </source>
</evidence>
<dbReference type="InterPro" id="IPR036770">
    <property type="entry name" value="Ankyrin_rpt-contain_sf"/>
</dbReference>
<keyword evidence="1" id="KW-0677">Repeat</keyword>
<feature type="coiled-coil region" evidence="5">
    <location>
        <begin position="1370"/>
        <end position="1397"/>
    </location>
</feature>
<keyword evidence="2" id="KW-0378">Hydrolase</keyword>
<dbReference type="EMBL" id="JADGJD010000611">
    <property type="protein sequence ID" value="KAJ3049678.1"/>
    <property type="molecule type" value="Genomic_DNA"/>
</dbReference>
<dbReference type="GO" id="GO:0047389">
    <property type="term" value="F:glycerophosphocholine phosphodiesterase activity"/>
    <property type="evidence" value="ECO:0007669"/>
    <property type="project" value="TreeGrafter"/>
</dbReference>
<evidence type="ECO:0000256" key="1">
    <source>
        <dbReference type="ARBA" id="ARBA00022737"/>
    </source>
</evidence>
<dbReference type="InterPro" id="IPR017946">
    <property type="entry name" value="PLC-like_Pdiesterase_TIM-brl"/>
</dbReference>
<protein>
    <submittedName>
        <fullName evidence="9">Glycerophosphocholine phosphodiesterase</fullName>
    </submittedName>
</protein>
<dbReference type="InterPro" id="IPR002110">
    <property type="entry name" value="Ankyrin_rpt"/>
</dbReference>
<dbReference type="Gene3D" id="3.20.20.190">
    <property type="entry name" value="Phosphatidylinositol (PI) phosphodiesterase"/>
    <property type="match status" value="1"/>
</dbReference>
<feature type="compositionally biased region" description="Basic and acidic residues" evidence="6">
    <location>
        <begin position="1456"/>
        <end position="1494"/>
    </location>
</feature>
<dbReference type="PANTHER" id="PTHR22958">
    <property type="entry name" value="GLYCEROPHOSPHORYL DIESTER PHOSPHODIESTERASE"/>
    <property type="match status" value="1"/>
</dbReference>
<dbReference type="Pfam" id="PF03009">
    <property type="entry name" value="GDPD"/>
    <property type="match status" value="1"/>
</dbReference>
<evidence type="ECO:0000256" key="4">
    <source>
        <dbReference type="PROSITE-ProRule" id="PRU00023"/>
    </source>
</evidence>
<dbReference type="GO" id="GO:0046475">
    <property type="term" value="P:glycerophospholipid catabolic process"/>
    <property type="evidence" value="ECO:0007669"/>
    <property type="project" value="TreeGrafter"/>
</dbReference>
<evidence type="ECO:0000313" key="9">
    <source>
        <dbReference type="EMBL" id="KAJ3049678.1"/>
    </source>
</evidence>
<keyword evidence="10" id="KW-1185">Reference proteome</keyword>
<dbReference type="PANTHER" id="PTHR22958:SF1">
    <property type="entry name" value="GLYCEROPHOSPHOCHOLINE PHOSPHODIESTERASE GPCPD1"/>
    <property type="match status" value="1"/>
</dbReference>
<feature type="domain" description="SPX" evidence="7">
    <location>
        <begin position="1"/>
        <end position="155"/>
    </location>
</feature>
<dbReference type="InterPro" id="IPR051578">
    <property type="entry name" value="GDPD"/>
</dbReference>
<evidence type="ECO:0000259" key="8">
    <source>
        <dbReference type="PROSITE" id="PS51704"/>
    </source>
</evidence>
<dbReference type="SUPFAM" id="SSF48403">
    <property type="entry name" value="Ankyrin repeat"/>
    <property type="match status" value="1"/>
</dbReference>
<dbReference type="SMART" id="SM00248">
    <property type="entry name" value="ANK"/>
    <property type="match status" value="5"/>
</dbReference>
<keyword evidence="3 4" id="KW-0040">ANK repeat</keyword>
<dbReference type="InterPro" id="IPR030395">
    <property type="entry name" value="GP_PDE_dom"/>
</dbReference>
<reference evidence="9" key="1">
    <citation type="submission" date="2020-05" db="EMBL/GenBank/DDBJ databases">
        <title>Phylogenomic resolution of chytrid fungi.</title>
        <authorList>
            <person name="Stajich J.E."/>
            <person name="Amses K."/>
            <person name="Simmons R."/>
            <person name="Seto K."/>
            <person name="Myers J."/>
            <person name="Bonds A."/>
            <person name="Quandt C.A."/>
            <person name="Barry K."/>
            <person name="Liu P."/>
            <person name="Grigoriev I."/>
            <person name="Longcore J.E."/>
            <person name="James T.Y."/>
        </authorList>
    </citation>
    <scope>NUCLEOTIDE SEQUENCE</scope>
    <source>
        <strain evidence="9">JEL0318</strain>
    </source>
</reference>
<keyword evidence="5" id="KW-0175">Coiled coil</keyword>
<dbReference type="PROSITE" id="PS51382">
    <property type="entry name" value="SPX"/>
    <property type="match status" value="1"/>
</dbReference>
<feature type="repeat" description="ANK" evidence="4">
    <location>
        <begin position="390"/>
        <end position="414"/>
    </location>
</feature>
<feature type="region of interest" description="Disordered" evidence="6">
    <location>
        <begin position="1455"/>
        <end position="1495"/>
    </location>
</feature>